<organism evidence="1 2">
    <name type="scientific">Microscilla marina ATCC 23134</name>
    <dbReference type="NCBI Taxonomy" id="313606"/>
    <lineage>
        <taxon>Bacteria</taxon>
        <taxon>Pseudomonadati</taxon>
        <taxon>Bacteroidota</taxon>
        <taxon>Cytophagia</taxon>
        <taxon>Cytophagales</taxon>
        <taxon>Microscillaceae</taxon>
        <taxon>Microscilla</taxon>
    </lineage>
</organism>
<proteinExistence type="predicted"/>
<keyword evidence="2" id="KW-1185">Reference proteome</keyword>
<protein>
    <submittedName>
        <fullName evidence="1">Uncharacterized protein</fullName>
    </submittedName>
</protein>
<sequence length="41" mass="4930">MNEIKKQSYKLEQFNFYKLSSSLLKSLFFIITTVKTPTQKR</sequence>
<dbReference type="AlphaFoldDB" id="A1ZK85"/>
<dbReference type="EMBL" id="AAWS01000012">
    <property type="protein sequence ID" value="EAY29111.1"/>
    <property type="molecule type" value="Genomic_DNA"/>
</dbReference>
<gene>
    <name evidence="1" type="ORF">M23134_02302</name>
</gene>
<name>A1ZK85_MICM2</name>
<accession>A1ZK85</accession>
<comment type="caution">
    <text evidence="1">The sequence shown here is derived from an EMBL/GenBank/DDBJ whole genome shotgun (WGS) entry which is preliminary data.</text>
</comment>
<evidence type="ECO:0000313" key="2">
    <source>
        <dbReference type="Proteomes" id="UP000004095"/>
    </source>
</evidence>
<dbReference type="Proteomes" id="UP000004095">
    <property type="component" value="Unassembled WGS sequence"/>
</dbReference>
<reference evidence="1 2" key="1">
    <citation type="submission" date="2007-01" db="EMBL/GenBank/DDBJ databases">
        <authorList>
            <person name="Haygood M."/>
            <person name="Podell S."/>
            <person name="Anderson C."/>
            <person name="Hopkinson B."/>
            <person name="Roe K."/>
            <person name="Barbeau K."/>
            <person name="Gaasterland T."/>
            <person name="Ferriera S."/>
            <person name="Johnson J."/>
            <person name="Kravitz S."/>
            <person name="Beeson K."/>
            <person name="Sutton G."/>
            <person name="Rogers Y.-H."/>
            <person name="Friedman R."/>
            <person name="Frazier M."/>
            <person name="Venter J.C."/>
        </authorList>
    </citation>
    <scope>NUCLEOTIDE SEQUENCE [LARGE SCALE GENOMIC DNA]</scope>
    <source>
        <strain evidence="1 2">ATCC 23134</strain>
    </source>
</reference>
<evidence type="ECO:0000313" key="1">
    <source>
        <dbReference type="EMBL" id="EAY29111.1"/>
    </source>
</evidence>